<evidence type="ECO:0000313" key="1">
    <source>
        <dbReference type="EnsemblMetazoa" id="GPPI038621-PA"/>
    </source>
</evidence>
<dbReference type="EnsemblMetazoa" id="GPPI038621-RA">
    <property type="protein sequence ID" value="GPPI038621-PA"/>
    <property type="gene ID" value="GPPI038621"/>
</dbReference>
<accession>A0A1B0BRV5</accession>
<reference evidence="1" key="2">
    <citation type="submission" date="2020-05" db="UniProtKB">
        <authorList>
            <consortium name="EnsemblMetazoa"/>
        </authorList>
    </citation>
    <scope>IDENTIFICATION</scope>
    <source>
        <strain evidence="1">IAEA</strain>
    </source>
</reference>
<dbReference type="Proteomes" id="UP000092460">
    <property type="component" value="Unassembled WGS sequence"/>
</dbReference>
<proteinExistence type="predicted"/>
<reference evidence="2" key="1">
    <citation type="submission" date="2015-01" db="EMBL/GenBank/DDBJ databases">
        <authorList>
            <person name="Aksoy S."/>
            <person name="Warren W."/>
            <person name="Wilson R.K."/>
        </authorList>
    </citation>
    <scope>NUCLEOTIDE SEQUENCE [LARGE SCALE GENOMIC DNA]</scope>
    <source>
        <strain evidence="2">IAEA</strain>
    </source>
</reference>
<evidence type="ECO:0000313" key="2">
    <source>
        <dbReference type="Proteomes" id="UP000092460"/>
    </source>
</evidence>
<dbReference type="VEuPathDB" id="VectorBase:GPPI038621"/>
<keyword evidence="2" id="KW-1185">Reference proteome</keyword>
<dbReference type="AlphaFoldDB" id="A0A1B0BRV5"/>
<name>A0A1B0BRV5_9MUSC</name>
<sequence>MLLKKCTVLYVCTTALQWHFTKHITVSCLYYRPPKEVACLILLLAATATHCYYYCNVAVRVSLEYIRFKN</sequence>
<protein>
    <submittedName>
        <fullName evidence="1">Uncharacterized protein</fullName>
    </submittedName>
</protein>
<dbReference type="EMBL" id="JXJN01019327">
    <property type="status" value="NOT_ANNOTATED_CDS"/>
    <property type="molecule type" value="Genomic_DNA"/>
</dbReference>
<organism evidence="1 2">
    <name type="scientific">Glossina palpalis gambiensis</name>
    <dbReference type="NCBI Taxonomy" id="67801"/>
    <lineage>
        <taxon>Eukaryota</taxon>
        <taxon>Metazoa</taxon>
        <taxon>Ecdysozoa</taxon>
        <taxon>Arthropoda</taxon>
        <taxon>Hexapoda</taxon>
        <taxon>Insecta</taxon>
        <taxon>Pterygota</taxon>
        <taxon>Neoptera</taxon>
        <taxon>Endopterygota</taxon>
        <taxon>Diptera</taxon>
        <taxon>Brachycera</taxon>
        <taxon>Muscomorpha</taxon>
        <taxon>Hippoboscoidea</taxon>
        <taxon>Glossinidae</taxon>
        <taxon>Glossina</taxon>
    </lineage>
</organism>